<dbReference type="EMBL" id="CP120375">
    <property type="protein sequence ID" value="WEX91816.1"/>
    <property type="molecule type" value="Genomic_DNA"/>
</dbReference>
<keyword evidence="4" id="KW-0614">Plasmid</keyword>
<dbReference type="InterPro" id="IPR013351">
    <property type="entry name" value="T3SS_TyeA-rel"/>
</dbReference>
<dbReference type="RefSeq" id="WP_280663772.1">
    <property type="nucleotide sequence ID" value="NZ_CP120375.1"/>
</dbReference>
<feature type="domain" description="Type III secretion system effector delivery regulator TyeA" evidence="3">
    <location>
        <begin position="128"/>
        <end position="208"/>
    </location>
</feature>
<dbReference type="Gene3D" id="1.20.1280.80">
    <property type="match status" value="1"/>
</dbReference>
<protein>
    <submittedName>
        <fullName evidence="4">TyeA family type III secretion system gatekeeper subunit</fullName>
    </submittedName>
</protein>
<name>A0ABY8DLQ7_9HYPH</name>
<evidence type="ECO:0000259" key="3">
    <source>
        <dbReference type="Pfam" id="PF09059"/>
    </source>
</evidence>
<reference evidence="4 5" key="1">
    <citation type="submission" date="2023-03" db="EMBL/GenBank/DDBJ databases">
        <authorList>
            <person name="Kaur S."/>
            <person name="Espinosa-Saiz D."/>
            <person name="Velazquez E."/>
            <person name="Menendez E."/>
            <person name="diCenzo G.C."/>
        </authorList>
    </citation>
    <scope>NUCLEOTIDE SEQUENCE [LARGE SCALE GENOMIC DNA]</scope>
    <source>
        <strain evidence="4 5">LMG 24692</strain>
        <plasmid evidence="4 5">unnamed</plasmid>
    </source>
</reference>
<feature type="domain" description="Hypersensitivity response secretion-like HrpJ" evidence="2">
    <location>
        <begin position="1"/>
        <end position="57"/>
    </location>
</feature>
<sequence>MAKQGVGVRAGRRTSMLASEEPADDQRLAAELRDFYRTTVSTDPGPLQLYRGILNKFEVEDFARHIAFLTRALGEDIASAGPSVEPARLREILGGQSALRVLDTVYEQCEKMVERMRRLNVIDITASGVMQQLLPLVDDTVRAPSKIILIPDRFGIPPLQPDLHIAVLRESRDVLAMIPVGVYRDVEARKTTLRAIEEAMAIRIEQEESA</sequence>
<dbReference type="InterPro" id="IPR038347">
    <property type="entry name" value="TyeA_sf"/>
</dbReference>
<feature type="region of interest" description="Disordered" evidence="1">
    <location>
        <begin position="1"/>
        <end position="23"/>
    </location>
</feature>
<evidence type="ECO:0000259" key="2">
    <source>
        <dbReference type="Pfam" id="PF07201"/>
    </source>
</evidence>
<evidence type="ECO:0000313" key="5">
    <source>
        <dbReference type="Proteomes" id="UP001229355"/>
    </source>
</evidence>
<dbReference type="InterPro" id="IPR015144">
    <property type="entry name" value="T3SS_TyeA"/>
</dbReference>
<dbReference type="Pfam" id="PF09059">
    <property type="entry name" value="TyeA"/>
    <property type="match status" value="1"/>
</dbReference>
<dbReference type="NCBIfam" id="TIGR02511">
    <property type="entry name" value="type_III_tyeA"/>
    <property type="match status" value="1"/>
</dbReference>
<accession>A0ABY8DLQ7</accession>
<keyword evidence="5" id="KW-1185">Reference proteome</keyword>
<evidence type="ECO:0000256" key="1">
    <source>
        <dbReference type="SAM" id="MobiDB-lite"/>
    </source>
</evidence>
<dbReference type="Gene3D" id="1.10.150.630">
    <property type="match status" value="1"/>
</dbReference>
<dbReference type="SUPFAM" id="SSF140591">
    <property type="entry name" value="Type III secretion system domain"/>
    <property type="match status" value="2"/>
</dbReference>
<dbReference type="Pfam" id="PF07201">
    <property type="entry name" value="HrpJ"/>
    <property type="match status" value="1"/>
</dbReference>
<dbReference type="Proteomes" id="UP001229355">
    <property type="component" value="Plasmid unnamed"/>
</dbReference>
<dbReference type="InterPro" id="IPR010812">
    <property type="entry name" value="HrpJ-like"/>
</dbReference>
<organism evidence="4 5">
    <name type="scientific">Sinorhizobium garamanticum</name>
    <dbReference type="NCBI Taxonomy" id="680247"/>
    <lineage>
        <taxon>Bacteria</taxon>
        <taxon>Pseudomonadati</taxon>
        <taxon>Pseudomonadota</taxon>
        <taxon>Alphaproteobacteria</taxon>
        <taxon>Hyphomicrobiales</taxon>
        <taxon>Rhizobiaceae</taxon>
        <taxon>Sinorhizobium/Ensifer group</taxon>
        <taxon>Sinorhizobium</taxon>
    </lineage>
</organism>
<proteinExistence type="predicted"/>
<geneLocation type="plasmid" evidence="4 5">
    <name>unnamed</name>
</geneLocation>
<evidence type="ECO:0000313" key="4">
    <source>
        <dbReference type="EMBL" id="WEX91816.1"/>
    </source>
</evidence>
<gene>
    <name evidence="4" type="ORF">PZN02_006079</name>
</gene>